<dbReference type="AlphaFoldDB" id="A0AAX3E333"/>
<reference evidence="1" key="1">
    <citation type="journal article" date="2022" name="Biol. Control">
        <title>In silico genomic analysis of Rhodopseudomonas palustris strains revealed potential biocontrol agents and crop yield enhancers.</title>
        <authorList>
            <person name="Surachat K."/>
            <person name="Kantachote D."/>
            <person name="Deachamag P."/>
            <person name="Wonglapsuwan M."/>
        </authorList>
    </citation>
    <scope>NUCLEOTIDE SEQUENCE</scope>
    <source>
        <strain evidence="1">TLS06</strain>
    </source>
</reference>
<proteinExistence type="predicted"/>
<evidence type="ECO:0000313" key="1">
    <source>
        <dbReference type="EMBL" id="UYO40770.1"/>
    </source>
</evidence>
<name>A0AAX3E333_RHOPL</name>
<organism evidence="1 2">
    <name type="scientific">Rhodopseudomonas palustris</name>
    <dbReference type="NCBI Taxonomy" id="1076"/>
    <lineage>
        <taxon>Bacteria</taxon>
        <taxon>Pseudomonadati</taxon>
        <taxon>Pseudomonadota</taxon>
        <taxon>Alphaproteobacteria</taxon>
        <taxon>Hyphomicrobiales</taxon>
        <taxon>Nitrobacteraceae</taxon>
        <taxon>Rhodopseudomonas</taxon>
    </lineage>
</organism>
<sequence>MTSITNSLNNYAQYGAAYARTAGAQTSLATILNGTSDDVLPGASSNAATQLTLSAAARAQLASGSSKDYSSVISDSRTAIDKLYKAANVTAPYDDSGKPKIDLSGLDRRALFAIASNAGGRFTDAEQTLAATTRIAQFNNALSPATQTAKLIGDYSTVYKAAASYLDGASSEEKATATWQAERTAITKGLAATQADPSKIPAGISNDPVAAYLARYPSGSATTATKDFGSVAKQARATLDDQAAQATAAGKLLVYDPARKTGQQADLSVLDNRSLSAISLNKDDLFSQEEVFAAKRELDGRNRASILAALKQSQTSGNPADFSLGLLNAYSGMSAEERTATNWTPAFRDSAVQSYKATTSLLSMLKRG</sequence>
<protein>
    <submittedName>
        <fullName evidence="1">Uncharacterized protein</fullName>
    </submittedName>
</protein>
<dbReference type="RefSeq" id="WP_264075708.1">
    <property type="nucleotide sequence ID" value="NZ_CP076676.1"/>
</dbReference>
<dbReference type="Proteomes" id="UP001163166">
    <property type="component" value="Chromosome"/>
</dbReference>
<dbReference type="EMBL" id="CP076676">
    <property type="protein sequence ID" value="UYO40770.1"/>
    <property type="molecule type" value="Genomic_DNA"/>
</dbReference>
<evidence type="ECO:0000313" key="2">
    <source>
        <dbReference type="Proteomes" id="UP001163166"/>
    </source>
</evidence>
<accession>A0AAX3E333</accession>
<gene>
    <name evidence="1" type="ORF">KQX62_05530</name>
</gene>